<organism evidence="2 3">
    <name type="scientific">Trichoderma asperellum (strain ATCC 204424 / CBS 433.97 / NBRC 101777)</name>
    <dbReference type="NCBI Taxonomy" id="1042311"/>
    <lineage>
        <taxon>Eukaryota</taxon>
        <taxon>Fungi</taxon>
        <taxon>Dikarya</taxon>
        <taxon>Ascomycota</taxon>
        <taxon>Pezizomycotina</taxon>
        <taxon>Sordariomycetes</taxon>
        <taxon>Hypocreomycetidae</taxon>
        <taxon>Hypocreales</taxon>
        <taxon>Hypocreaceae</taxon>
        <taxon>Trichoderma</taxon>
    </lineage>
</organism>
<evidence type="ECO:0000256" key="1">
    <source>
        <dbReference type="SAM" id="MobiDB-lite"/>
    </source>
</evidence>
<dbReference type="Proteomes" id="UP000240493">
    <property type="component" value="Unassembled WGS sequence"/>
</dbReference>
<reference evidence="2 3" key="1">
    <citation type="submission" date="2016-07" db="EMBL/GenBank/DDBJ databases">
        <title>Multiple horizontal gene transfer events from other fungi enriched the ability of initially mycotrophic Trichoderma (Ascomycota) to feed on dead plant biomass.</title>
        <authorList>
            <consortium name="DOE Joint Genome Institute"/>
            <person name="Aerts A."/>
            <person name="Atanasova L."/>
            <person name="Chenthamara K."/>
            <person name="Zhang J."/>
            <person name="Grujic M."/>
            <person name="Henrissat B."/>
            <person name="Kuo A."/>
            <person name="Salamov A."/>
            <person name="Lipzen A."/>
            <person name="Labutti K."/>
            <person name="Barry K."/>
            <person name="Miao Y."/>
            <person name="Rahimi M.J."/>
            <person name="Shen Q."/>
            <person name="Grigoriev I.V."/>
            <person name="Kubicek C.P."/>
            <person name="Druzhinina I.S."/>
        </authorList>
    </citation>
    <scope>NUCLEOTIDE SEQUENCE [LARGE SCALE GENOMIC DNA]</scope>
    <source>
        <strain evidence="2 3">CBS 433.97</strain>
    </source>
</reference>
<gene>
    <name evidence="2" type="ORF">M441DRAFT_374516</name>
</gene>
<dbReference type="OrthoDB" id="4814848at2759"/>
<evidence type="ECO:0000313" key="2">
    <source>
        <dbReference type="EMBL" id="PTB43546.1"/>
    </source>
</evidence>
<sequence length="492" mass="54466">MDFDETENSLLLAGSGCFTDIYNAGSSPVTTNPMTTDCALTYLPYNGGEYSGSPETVYQPSRRLYNHEYAHQFPNQGFYNDQSHSLTRGTSDDSFFDAAFWPPSSLPVLSPSLALIDESGAGPPPFGEHDNNGLDNEHIAQLRSAPDTQPFYSNISNIDYGGNPSGINYPTTGIDGLFGSLYHSGTTLQPVADATAARVEVGANALTQSPTYQAPLSDYTTKFENKPGSQGQPAPFAMLLRTSESSRQPVPTFIMPQKPGHTANSSAYTAMSPPSSIKSSPQKRSAAVAEIDKSIVAPKRRVIKAHMTAKVDNSEDFEIKKESEKSPTYKYQEYFNSPEDASMKLKRLLELYRKPDECCSNPSTDSTFPQSDEDKKEYVKKLFEAINEWESINEWSQTLSAEQRNRVIDGIRRMKEEANSRTPDKKPLEISLDEMRPSRDKLPPVAIQQKKILGRQLNDQTVEWLCWELIGAAIQSQQGNTQIPYWCGADGA</sequence>
<keyword evidence="3" id="KW-1185">Reference proteome</keyword>
<proteinExistence type="predicted"/>
<dbReference type="EMBL" id="KZ679259">
    <property type="protein sequence ID" value="PTB43546.1"/>
    <property type="molecule type" value="Genomic_DNA"/>
</dbReference>
<evidence type="ECO:0000313" key="3">
    <source>
        <dbReference type="Proteomes" id="UP000240493"/>
    </source>
</evidence>
<feature type="region of interest" description="Disordered" evidence="1">
    <location>
        <begin position="256"/>
        <end position="281"/>
    </location>
</feature>
<name>A0A2T3ZFG8_TRIA4</name>
<accession>A0A2T3ZFG8</accession>
<dbReference type="AlphaFoldDB" id="A0A2T3ZFG8"/>
<dbReference type="STRING" id="1042311.A0A2T3ZFG8"/>
<protein>
    <submittedName>
        <fullName evidence="2">Uncharacterized protein</fullName>
    </submittedName>
</protein>